<dbReference type="Pfam" id="PF07647">
    <property type="entry name" value="SAM_2"/>
    <property type="match status" value="1"/>
</dbReference>
<dbReference type="PANTHER" id="PTHR16154:SF6">
    <property type="entry name" value="SPINOPHILIN, ISOFORM J"/>
    <property type="match status" value="1"/>
</dbReference>
<organism evidence="5 6">
    <name type="scientific">Romanomermis culicivorax</name>
    <name type="common">Nematode worm</name>
    <dbReference type="NCBI Taxonomy" id="13658"/>
    <lineage>
        <taxon>Eukaryota</taxon>
        <taxon>Metazoa</taxon>
        <taxon>Ecdysozoa</taxon>
        <taxon>Nematoda</taxon>
        <taxon>Enoplea</taxon>
        <taxon>Dorylaimia</taxon>
        <taxon>Mermithida</taxon>
        <taxon>Mermithoidea</taxon>
        <taxon>Mermithidae</taxon>
        <taxon>Romanomermis</taxon>
    </lineage>
</organism>
<dbReference type="AlphaFoldDB" id="A0A915JAM4"/>
<dbReference type="GO" id="GO:0005737">
    <property type="term" value="C:cytoplasm"/>
    <property type="evidence" value="ECO:0007669"/>
    <property type="project" value="TreeGrafter"/>
</dbReference>
<keyword evidence="5" id="KW-1185">Reference proteome</keyword>
<evidence type="ECO:0000259" key="4">
    <source>
        <dbReference type="PROSITE" id="PS50105"/>
    </source>
</evidence>
<dbReference type="GO" id="GO:0031175">
    <property type="term" value="P:neuron projection development"/>
    <property type="evidence" value="ECO:0007669"/>
    <property type="project" value="TreeGrafter"/>
</dbReference>
<evidence type="ECO:0000313" key="6">
    <source>
        <dbReference type="WBParaSite" id="nRc.2.0.1.t23529-RA"/>
    </source>
</evidence>
<protein>
    <submittedName>
        <fullName evidence="6">SAM domain-containing protein</fullName>
    </submittedName>
</protein>
<keyword evidence="2" id="KW-0175">Coiled coil</keyword>
<sequence>MCARSLPSRHADAEVFVICHHTMEHAEHLKHHPCHVITEMPCTCPKMSTEQDQNELSPCKDSLTSASSSSCQNNTLSSNNNSNAILKNNGLAACPSTNHNDAQNSSAAVNSAFNSPLISRKLADLLSRRRKSSPNISATNRGNSGKDLERTMCGGRDHGADKLSEVQHWNYEDVNNFLRTIGMEKYQADFTHSRIDGCKLLQLDGTKLKAVGVTDNNDRALIKKRVKQMKLMLEKERKKETKKLLHIPLLDKDRRLLKR</sequence>
<dbReference type="Proteomes" id="UP000887565">
    <property type="component" value="Unplaced"/>
</dbReference>
<dbReference type="InterPro" id="IPR001660">
    <property type="entry name" value="SAM"/>
</dbReference>
<keyword evidence="1" id="KW-0597">Phosphoprotein</keyword>
<name>A0A915JAM4_ROMCU</name>
<dbReference type="Gene3D" id="1.10.150.50">
    <property type="entry name" value="Transcription Factor, Ets-1"/>
    <property type="match status" value="1"/>
</dbReference>
<dbReference type="GO" id="GO:0007015">
    <property type="term" value="P:actin filament organization"/>
    <property type="evidence" value="ECO:0007669"/>
    <property type="project" value="TreeGrafter"/>
</dbReference>
<dbReference type="FunFam" id="1.10.150.50:FF:000008">
    <property type="entry name" value="Neurabin-1 isoform 1-like protein"/>
    <property type="match status" value="1"/>
</dbReference>
<dbReference type="InterPro" id="IPR013761">
    <property type="entry name" value="SAM/pointed_sf"/>
</dbReference>
<dbReference type="GO" id="GO:0051015">
    <property type="term" value="F:actin filament binding"/>
    <property type="evidence" value="ECO:0007669"/>
    <property type="project" value="TreeGrafter"/>
</dbReference>
<feature type="region of interest" description="Disordered" evidence="3">
    <location>
        <begin position="126"/>
        <end position="149"/>
    </location>
</feature>
<reference evidence="6" key="1">
    <citation type="submission" date="2022-11" db="UniProtKB">
        <authorList>
            <consortium name="WormBaseParasite"/>
        </authorList>
    </citation>
    <scope>IDENTIFICATION</scope>
</reference>
<feature type="compositionally biased region" description="Polar residues" evidence="3">
    <location>
        <begin position="133"/>
        <end position="143"/>
    </location>
</feature>
<evidence type="ECO:0000256" key="1">
    <source>
        <dbReference type="ARBA" id="ARBA00022553"/>
    </source>
</evidence>
<evidence type="ECO:0000256" key="3">
    <source>
        <dbReference type="SAM" id="MobiDB-lite"/>
    </source>
</evidence>
<dbReference type="PANTHER" id="PTHR16154">
    <property type="entry name" value="NEURABIN"/>
    <property type="match status" value="1"/>
</dbReference>
<accession>A0A915JAM4</accession>
<proteinExistence type="predicted"/>
<evidence type="ECO:0000256" key="2">
    <source>
        <dbReference type="ARBA" id="ARBA00023054"/>
    </source>
</evidence>
<dbReference type="InterPro" id="IPR043446">
    <property type="entry name" value="Neurabin-like"/>
</dbReference>
<dbReference type="SUPFAM" id="SSF47769">
    <property type="entry name" value="SAM/Pointed domain"/>
    <property type="match status" value="1"/>
</dbReference>
<dbReference type="WBParaSite" id="nRc.2.0.1.t23529-RA">
    <property type="protein sequence ID" value="nRc.2.0.1.t23529-RA"/>
    <property type="gene ID" value="nRc.2.0.1.g23529"/>
</dbReference>
<dbReference type="PROSITE" id="PS50105">
    <property type="entry name" value="SAM_DOMAIN"/>
    <property type="match status" value="1"/>
</dbReference>
<dbReference type="GO" id="GO:0030425">
    <property type="term" value="C:dendrite"/>
    <property type="evidence" value="ECO:0007669"/>
    <property type="project" value="TreeGrafter"/>
</dbReference>
<dbReference type="GO" id="GO:0019722">
    <property type="term" value="P:calcium-mediated signaling"/>
    <property type="evidence" value="ECO:0007669"/>
    <property type="project" value="TreeGrafter"/>
</dbReference>
<dbReference type="GO" id="GO:0014069">
    <property type="term" value="C:postsynaptic density"/>
    <property type="evidence" value="ECO:0007669"/>
    <property type="project" value="TreeGrafter"/>
</dbReference>
<feature type="domain" description="SAM" evidence="4">
    <location>
        <begin position="169"/>
        <end position="232"/>
    </location>
</feature>
<dbReference type="SMART" id="SM00454">
    <property type="entry name" value="SAM"/>
    <property type="match status" value="1"/>
</dbReference>
<dbReference type="GO" id="GO:0015629">
    <property type="term" value="C:actin cytoskeleton"/>
    <property type="evidence" value="ECO:0007669"/>
    <property type="project" value="TreeGrafter"/>
</dbReference>
<evidence type="ECO:0000313" key="5">
    <source>
        <dbReference type="Proteomes" id="UP000887565"/>
    </source>
</evidence>